<name>A0AAD9MPV8_RIDPI</name>
<dbReference type="CDD" id="cd00063">
    <property type="entry name" value="FN3"/>
    <property type="match status" value="1"/>
</dbReference>
<dbReference type="Proteomes" id="UP001209878">
    <property type="component" value="Unassembled WGS sequence"/>
</dbReference>
<protein>
    <submittedName>
        <fullName evidence="1">Uncharacterized protein</fullName>
    </submittedName>
</protein>
<sequence length="79" mass="8874">MKNSGCDNIVAVVMYYKRQSSTTWKKVPINRLTDTKVTLQSVSYDEYDVKLTATNNENITSTSSIVTANFLPSKSVLYT</sequence>
<reference evidence="1" key="1">
    <citation type="journal article" date="2023" name="Mol. Biol. Evol.">
        <title>Third-Generation Sequencing Reveals the Adaptive Role of the Epigenome in Three Deep-Sea Polychaetes.</title>
        <authorList>
            <person name="Perez M."/>
            <person name="Aroh O."/>
            <person name="Sun Y."/>
            <person name="Lan Y."/>
            <person name="Juniper S.K."/>
            <person name="Young C.R."/>
            <person name="Angers B."/>
            <person name="Qian P.Y."/>
        </authorList>
    </citation>
    <scope>NUCLEOTIDE SEQUENCE</scope>
    <source>
        <strain evidence="1">R07B-5</strain>
    </source>
</reference>
<evidence type="ECO:0000313" key="2">
    <source>
        <dbReference type="Proteomes" id="UP001209878"/>
    </source>
</evidence>
<proteinExistence type="predicted"/>
<evidence type="ECO:0000313" key="1">
    <source>
        <dbReference type="EMBL" id="KAK2138594.1"/>
    </source>
</evidence>
<comment type="caution">
    <text evidence="1">The sequence shown here is derived from an EMBL/GenBank/DDBJ whole genome shotgun (WGS) entry which is preliminary data.</text>
</comment>
<accession>A0AAD9MPV8</accession>
<dbReference type="InterPro" id="IPR003961">
    <property type="entry name" value="FN3_dom"/>
</dbReference>
<keyword evidence="2" id="KW-1185">Reference proteome</keyword>
<gene>
    <name evidence="1" type="ORF">NP493_7460g00003</name>
</gene>
<dbReference type="EMBL" id="JAODUO010007448">
    <property type="protein sequence ID" value="KAK2138594.1"/>
    <property type="molecule type" value="Genomic_DNA"/>
</dbReference>
<dbReference type="AlphaFoldDB" id="A0AAD9MPV8"/>
<organism evidence="1 2">
    <name type="scientific">Ridgeia piscesae</name>
    <name type="common">Tubeworm</name>
    <dbReference type="NCBI Taxonomy" id="27915"/>
    <lineage>
        <taxon>Eukaryota</taxon>
        <taxon>Metazoa</taxon>
        <taxon>Spiralia</taxon>
        <taxon>Lophotrochozoa</taxon>
        <taxon>Annelida</taxon>
        <taxon>Polychaeta</taxon>
        <taxon>Sedentaria</taxon>
        <taxon>Canalipalpata</taxon>
        <taxon>Sabellida</taxon>
        <taxon>Siboglinidae</taxon>
        <taxon>Ridgeia</taxon>
    </lineage>
</organism>